<comment type="caution">
    <text evidence="1">The sequence shown here is derived from an EMBL/GenBank/DDBJ whole genome shotgun (WGS) entry which is preliminary data.</text>
</comment>
<dbReference type="Proteomes" id="UP000660454">
    <property type="component" value="Unassembled WGS sequence"/>
</dbReference>
<name>A0ABQ4GEE6_9ACTN</name>
<gene>
    <name evidence="1" type="ORF">Msi02_06100</name>
</gene>
<evidence type="ECO:0000313" key="1">
    <source>
        <dbReference type="EMBL" id="GIH59793.1"/>
    </source>
</evidence>
<evidence type="ECO:0000313" key="2">
    <source>
        <dbReference type="Proteomes" id="UP000660454"/>
    </source>
</evidence>
<reference evidence="1 2" key="1">
    <citation type="submission" date="2021-01" db="EMBL/GenBank/DDBJ databases">
        <title>Whole genome shotgun sequence of Microbispora siamensis NBRC 104113.</title>
        <authorList>
            <person name="Komaki H."/>
            <person name="Tamura T."/>
        </authorList>
    </citation>
    <scope>NUCLEOTIDE SEQUENCE [LARGE SCALE GENOMIC DNA]</scope>
    <source>
        <strain evidence="1 2">NBRC 104113</strain>
    </source>
</reference>
<dbReference type="EMBL" id="BOOF01000002">
    <property type="protein sequence ID" value="GIH59793.1"/>
    <property type="molecule type" value="Genomic_DNA"/>
</dbReference>
<keyword evidence="2" id="KW-1185">Reference proteome</keyword>
<organism evidence="1 2">
    <name type="scientific">Microbispora siamensis</name>
    <dbReference type="NCBI Taxonomy" id="564413"/>
    <lineage>
        <taxon>Bacteria</taxon>
        <taxon>Bacillati</taxon>
        <taxon>Actinomycetota</taxon>
        <taxon>Actinomycetes</taxon>
        <taxon>Streptosporangiales</taxon>
        <taxon>Streptosporangiaceae</taxon>
        <taxon>Microbispora</taxon>
    </lineage>
</organism>
<accession>A0ABQ4GEE6</accession>
<proteinExistence type="predicted"/>
<protein>
    <submittedName>
        <fullName evidence="1">Uncharacterized protein</fullName>
    </submittedName>
</protein>
<sequence length="70" mass="7427">MGRPRCAGLLDRDGDGRAVRALADHTPTLRPIKLLAGELPQTRLLAPYDPVVSRSPCDDGMGQLAGDTSD</sequence>